<dbReference type="InterPro" id="IPR023772">
    <property type="entry name" value="DNA-bd_HTH_TetR-type_CS"/>
</dbReference>
<reference evidence="8" key="1">
    <citation type="journal article" date="2019" name="Int. J. Syst. Evol. Microbiol.">
        <title>The Global Catalogue of Microorganisms (GCM) 10K type strain sequencing project: providing services to taxonomists for standard genome sequencing and annotation.</title>
        <authorList>
            <consortium name="The Broad Institute Genomics Platform"/>
            <consortium name="The Broad Institute Genome Sequencing Center for Infectious Disease"/>
            <person name="Wu L."/>
            <person name="Ma J."/>
        </authorList>
    </citation>
    <scope>NUCLEOTIDE SEQUENCE [LARGE SCALE GENOMIC DNA]</scope>
    <source>
        <strain evidence="8">KCTC 33576</strain>
    </source>
</reference>
<keyword evidence="3 5" id="KW-0238">DNA-binding</keyword>
<dbReference type="PANTHER" id="PTHR30055">
    <property type="entry name" value="HTH-TYPE TRANSCRIPTIONAL REGULATOR RUTR"/>
    <property type="match status" value="1"/>
</dbReference>
<evidence type="ECO:0000259" key="6">
    <source>
        <dbReference type="PROSITE" id="PS50977"/>
    </source>
</evidence>
<dbReference type="PROSITE" id="PS01081">
    <property type="entry name" value="HTH_TETR_1"/>
    <property type="match status" value="1"/>
</dbReference>
<dbReference type="PROSITE" id="PS50977">
    <property type="entry name" value="HTH_TETR_2"/>
    <property type="match status" value="1"/>
</dbReference>
<feature type="DNA-binding region" description="H-T-H motif" evidence="5">
    <location>
        <begin position="38"/>
        <end position="57"/>
    </location>
</feature>
<evidence type="ECO:0000313" key="8">
    <source>
        <dbReference type="Proteomes" id="UP001597391"/>
    </source>
</evidence>
<dbReference type="Pfam" id="PF13977">
    <property type="entry name" value="TetR_C_6"/>
    <property type="match status" value="1"/>
</dbReference>
<dbReference type="SUPFAM" id="SSF48498">
    <property type="entry name" value="Tetracyclin repressor-like, C-terminal domain"/>
    <property type="match status" value="1"/>
</dbReference>
<dbReference type="InterPro" id="IPR036271">
    <property type="entry name" value="Tet_transcr_reg_TetR-rel_C_sf"/>
</dbReference>
<dbReference type="PANTHER" id="PTHR30055:SF226">
    <property type="entry name" value="HTH-TYPE TRANSCRIPTIONAL REGULATOR PKSA"/>
    <property type="match status" value="1"/>
</dbReference>
<keyword evidence="8" id="KW-1185">Reference proteome</keyword>
<dbReference type="EMBL" id="JBHUOP010000002">
    <property type="protein sequence ID" value="MFD2840277.1"/>
    <property type="molecule type" value="Genomic_DNA"/>
</dbReference>
<protein>
    <submittedName>
        <fullName evidence="7">TetR/AcrR family transcriptional regulator</fullName>
    </submittedName>
</protein>
<evidence type="ECO:0000256" key="2">
    <source>
        <dbReference type="ARBA" id="ARBA00023015"/>
    </source>
</evidence>
<feature type="domain" description="HTH tetR-type" evidence="6">
    <location>
        <begin position="15"/>
        <end position="75"/>
    </location>
</feature>
<evidence type="ECO:0000256" key="4">
    <source>
        <dbReference type="ARBA" id="ARBA00023163"/>
    </source>
</evidence>
<sequence>MESSTSVNAGYKKSEATKKRILNAAYKQFATYGFHGASLRDIATLCGISHPGIRHHFPTKEDLFIEVLRERDARVETLMKEHIAERGMSIDVAIEITRHNMTTPGLLELFTATAAQAGNPKHPAHDYFVQRYEQIHAMYVEYLKLAKAQGQTRPDLDPDRAASLLMAVLDGLQIQWMLIPDKTEMDALFEESLRSILE</sequence>
<keyword evidence="1" id="KW-0678">Repressor</keyword>
<proteinExistence type="predicted"/>
<dbReference type="InterPro" id="IPR009057">
    <property type="entry name" value="Homeodomain-like_sf"/>
</dbReference>
<dbReference type="InterPro" id="IPR050109">
    <property type="entry name" value="HTH-type_TetR-like_transc_reg"/>
</dbReference>
<dbReference type="RefSeq" id="WP_377466070.1">
    <property type="nucleotide sequence ID" value="NZ_JBHUOP010000002.1"/>
</dbReference>
<dbReference type="Proteomes" id="UP001597391">
    <property type="component" value="Unassembled WGS sequence"/>
</dbReference>
<organism evidence="7 8">
    <name type="scientific">Populibacterium corticicola</name>
    <dbReference type="NCBI Taxonomy" id="1812826"/>
    <lineage>
        <taxon>Bacteria</taxon>
        <taxon>Bacillati</taxon>
        <taxon>Actinomycetota</taxon>
        <taxon>Actinomycetes</taxon>
        <taxon>Micrococcales</taxon>
        <taxon>Jonesiaceae</taxon>
        <taxon>Populibacterium</taxon>
    </lineage>
</organism>
<dbReference type="PRINTS" id="PR00455">
    <property type="entry name" value="HTHTETR"/>
</dbReference>
<evidence type="ECO:0000256" key="1">
    <source>
        <dbReference type="ARBA" id="ARBA00022491"/>
    </source>
</evidence>
<dbReference type="Gene3D" id="1.10.357.10">
    <property type="entry name" value="Tetracycline Repressor, domain 2"/>
    <property type="match status" value="1"/>
</dbReference>
<dbReference type="Gene3D" id="1.10.10.60">
    <property type="entry name" value="Homeodomain-like"/>
    <property type="match status" value="1"/>
</dbReference>
<evidence type="ECO:0000256" key="3">
    <source>
        <dbReference type="ARBA" id="ARBA00023125"/>
    </source>
</evidence>
<dbReference type="InterPro" id="IPR001647">
    <property type="entry name" value="HTH_TetR"/>
</dbReference>
<comment type="caution">
    <text evidence="7">The sequence shown here is derived from an EMBL/GenBank/DDBJ whole genome shotgun (WGS) entry which is preliminary data.</text>
</comment>
<dbReference type="Pfam" id="PF00440">
    <property type="entry name" value="TetR_N"/>
    <property type="match status" value="1"/>
</dbReference>
<name>A0ABW5XDT3_9MICO</name>
<evidence type="ECO:0000313" key="7">
    <source>
        <dbReference type="EMBL" id="MFD2840277.1"/>
    </source>
</evidence>
<keyword evidence="2" id="KW-0805">Transcription regulation</keyword>
<evidence type="ECO:0000256" key="5">
    <source>
        <dbReference type="PROSITE-ProRule" id="PRU00335"/>
    </source>
</evidence>
<accession>A0ABW5XDT3</accession>
<gene>
    <name evidence="7" type="ORF">ACFSYH_06800</name>
</gene>
<dbReference type="SUPFAM" id="SSF46689">
    <property type="entry name" value="Homeodomain-like"/>
    <property type="match status" value="1"/>
</dbReference>
<keyword evidence="4" id="KW-0804">Transcription</keyword>
<dbReference type="InterPro" id="IPR039538">
    <property type="entry name" value="BetI_C"/>
</dbReference>